<dbReference type="InterPro" id="IPR002182">
    <property type="entry name" value="NB-ARC"/>
</dbReference>
<dbReference type="InterPro" id="IPR035897">
    <property type="entry name" value="Toll_tir_struct_dom_sf"/>
</dbReference>
<comment type="caution">
    <text evidence="3">The sequence shown here is derived from an EMBL/GenBank/DDBJ whole genome shotgun (WGS) entry which is preliminary data.</text>
</comment>
<gene>
    <name evidence="3" type="ORF">RIF29_21332</name>
</gene>
<keyword evidence="4" id="KW-1185">Reference proteome</keyword>
<dbReference type="PANTHER" id="PTHR11017:SF570">
    <property type="entry name" value="DISEASE RESISTANCE PROTEIN (TIR-NBS CLASS)-RELATED"/>
    <property type="match status" value="1"/>
</dbReference>
<dbReference type="SMART" id="SM00255">
    <property type="entry name" value="TIR"/>
    <property type="match status" value="1"/>
</dbReference>
<name>A0AAN9I9E2_CROPI</name>
<dbReference type="InterPro" id="IPR044974">
    <property type="entry name" value="Disease_R_plants"/>
</dbReference>
<feature type="domain" description="TIR" evidence="2">
    <location>
        <begin position="23"/>
        <end position="192"/>
    </location>
</feature>
<evidence type="ECO:0000259" key="2">
    <source>
        <dbReference type="PROSITE" id="PS50104"/>
    </source>
</evidence>
<dbReference type="GO" id="GO:0007165">
    <property type="term" value="P:signal transduction"/>
    <property type="evidence" value="ECO:0007669"/>
    <property type="project" value="InterPro"/>
</dbReference>
<organism evidence="3 4">
    <name type="scientific">Crotalaria pallida</name>
    <name type="common">Smooth rattlebox</name>
    <name type="synonym">Crotalaria striata</name>
    <dbReference type="NCBI Taxonomy" id="3830"/>
    <lineage>
        <taxon>Eukaryota</taxon>
        <taxon>Viridiplantae</taxon>
        <taxon>Streptophyta</taxon>
        <taxon>Embryophyta</taxon>
        <taxon>Tracheophyta</taxon>
        <taxon>Spermatophyta</taxon>
        <taxon>Magnoliopsida</taxon>
        <taxon>eudicotyledons</taxon>
        <taxon>Gunneridae</taxon>
        <taxon>Pentapetalae</taxon>
        <taxon>rosids</taxon>
        <taxon>fabids</taxon>
        <taxon>Fabales</taxon>
        <taxon>Fabaceae</taxon>
        <taxon>Papilionoideae</taxon>
        <taxon>50 kb inversion clade</taxon>
        <taxon>genistoids sensu lato</taxon>
        <taxon>core genistoids</taxon>
        <taxon>Crotalarieae</taxon>
        <taxon>Crotalaria</taxon>
    </lineage>
</organism>
<protein>
    <recommendedName>
        <fullName evidence="2">TIR domain-containing protein</fullName>
    </recommendedName>
</protein>
<dbReference type="AlphaFoldDB" id="A0AAN9I9E2"/>
<dbReference type="EMBL" id="JAYWIO010000004">
    <property type="protein sequence ID" value="KAK7268630.1"/>
    <property type="molecule type" value="Genomic_DNA"/>
</dbReference>
<dbReference type="GO" id="GO:0043531">
    <property type="term" value="F:ADP binding"/>
    <property type="evidence" value="ECO:0007669"/>
    <property type="project" value="InterPro"/>
</dbReference>
<accession>A0AAN9I9E2</accession>
<dbReference type="PROSITE" id="PS50104">
    <property type="entry name" value="TIR"/>
    <property type="match status" value="1"/>
</dbReference>
<dbReference type="SUPFAM" id="SSF52540">
    <property type="entry name" value="P-loop containing nucleoside triphosphate hydrolases"/>
    <property type="match status" value="1"/>
</dbReference>
<dbReference type="Pfam" id="PF00931">
    <property type="entry name" value="NB-ARC"/>
    <property type="match status" value="1"/>
</dbReference>
<dbReference type="SUPFAM" id="SSF52200">
    <property type="entry name" value="Toll/Interleukin receptor TIR domain"/>
    <property type="match status" value="1"/>
</dbReference>
<dbReference type="Pfam" id="PF01582">
    <property type="entry name" value="TIR"/>
    <property type="match status" value="1"/>
</dbReference>
<dbReference type="InterPro" id="IPR027417">
    <property type="entry name" value="P-loop_NTPase"/>
</dbReference>
<dbReference type="PRINTS" id="PR00364">
    <property type="entry name" value="DISEASERSIST"/>
</dbReference>
<dbReference type="Gene3D" id="3.40.50.300">
    <property type="entry name" value="P-loop containing nucleotide triphosphate hydrolases"/>
    <property type="match status" value="1"/>
</dbReference>
<dbReference type="Proteomes" id="UP001372338">
    <property type="component" value="Unassembled WGS sequence"/>
</dbReference>
<evidence type="ECO:0000313" key="3">
    <source>
        <dbReference type="EMBL" id="KAK7268630.1"/>
    </source>
</evidence>
<dbReference type="PANTHER" id="PTHR11017">
    <property type="entry name" value="LEUCINE-RICH REPEAT-CONTAINING PROTEIN"/>
    <property type="match status" value="1"/>
</dbReference>
<reference evidence="3 4" key="1">
    <citation type="submission" date="2024-01" db="EMBL/GenBank/DDBJ databases">
        <title>The genomes of 5 underutilized Papilionoideae crops provide insights into root nodulation and disease resistanc.</title>
        <authorList>
            <person name="Yuan L."/>
        </authorList>
    </citation>
    <scope>NUCLEOTIDE SEQUENCE [LARGE SCALE GENOMIC DNA]</scope>
    <source>
        <strain evidence="3">ZHUSHIDOU_FW_LH</strain>
        <tissue evidence="3">Leaf</tissue>
    </source>
</reference>
<dbReference type="FunFam" id="3.40.50.10140:FF:000007">
    <property type="entry name" value="Disease resistance protein (TIR-NBS-LRR class)"/>
    <property type="match status" value="1"/>
</dbReference>
<proteinExistence type="predicted"/>
<dbReference type="Gene3D" id="3.40.50.10140">
    <property type="entry name" value="Toll/interleukin-1 receptor homology (TIR) domain"/>
    <property type="match status" value="1"/>
</dbReference>
<keyword evidence="1" id="KW-0520">NAD</keyword>
<sequence length="544" mass="63160">MAATIKNPVSTSSSSTSSFTNEWTYDVFISFRGVDTRFGFAGYLYNALSSKGIKTFFDDEELQKGAEITPNLVKAIHQSRIAIVVFSENYASSRFCLDELATIMERSKDKGTLVLPVFYKVDPSNVRHLIGSYREAFDKHEERFKNEKDKIERWRLALKRAADLSGSHFRTDTYRYEYEFVGDIVQEVSKRINRTLLHVADYPIRVKYRVQEVNLLLDFESNKGVGMVGIYGIEGIGKTTLARAVYNSIADQFESLCFLADIRESLTKHELEQLQERLLYESIGEKDIKLWNVNKGIPIIKSRLSSRKVLLILDDINKSEQLKALAGELDWFGPGSRIIVTTRNQDLLRRFGIARTYEVESLSYKEARELFSWHAFKKKELLNPDFLNILDRVLRYCKGRPRYLETISSDLFGKTVWECFSTLRNLEIPSYKPERGETICKSKEKEEAHVHKYVTIVVIIEADMYEYEDVRFTGLYEGFMNRSFRIQEQTPFILLKEHLAEEFGIPVIYQRLWLSIPTGQQSRYIPLTPEQETQPVSTHPNEFQ</sequence>
<dbReference type="InterPro" id="IPR000157">
    <property type="entry name" value="TIR_dom"/>
</dbReference>
<evidence type="ECO:0000313" key="4">
    <source>
        <dbReference type="Proteomes" id="UP001372338"/>
    </source>
</evidence>
<dbReference type="GO" id="GO:0006952">
    <property type="term" value="P:defense response"/>
    <property type="evidence" value="ECO:0007669"/>
    <property type="project" value="InterPro"/>
</dbReference>
<evidence type="ECO:0000256" key="1">
    <source>
        <dbReference type="ARBA" id="ARBA00023027"/>
    </source>
</evidence>